<sequence length="323" mass="36295">MHVLTDAQRAPLIFHAKMCIQPNDRRFTMLTQQLSAKQDLTADYNWVYDNLVCEYDPANRVMQFNMNTHPHPSFTPALMHDISSFQKSVMEICEMHKSEGVASPFDFLVLGSAVPGVYSLGGDLGFFLKCIRGDNREELEAYALLCIDVLYDNYRNLNQSLRTVALIEGDALGAAFEAALSCDVIIAEKGVKIGFPEVVFNMFPGMGAYSFLSRRIAPAQVERMINTGKIFTSEELYDLGVIDILAEPGETKAALRQFVRKHSRSAMTRDAVLAMRNEVFPLTHDELKRIVLLWVDSAMALPERDLKMMERLVKAQAKKMAAA</sequence>
<reference evidence="3" key="1">
    <citation type="journal article" date="2020" name="mSystems">
        <title>Genome- and Community-Level Interaction Insights into Carbon Utilization and Element Cycling Functions of Hydrothermarchaeota in Hydrothermal Sediment.</title>
        <authorList>
            <person name="Zhou Z."/>
            <person name="Liu Y."/>
            <person name="Xu W."/>
            <person name="Pan J."/>
            <person name="Luo Z.H."/>
            <person name="Li M."/>
        </authorList>
    </citation>
    <scope>NUCLEOTIDE SEQUENCE [LARGE SCALE GENOMIC DNA]</scope>
    <source>
        <strain evidence="3">HyVt-458</strain>
    </source>
</reference>
<dbReference type="Pfam" id="PF00378">
    <property type="entry name" value="ECH_1"/>
    <property type="match status" value="1"/>
</dbReference>
<proteinExistence type="inferred from homology"/>
<dbReference type="Gene3D" id="6.20.390.30">
    <property type="match status" value="1"/>
</dbReference>
<evidence type="ECO:0000256" key="1">
    <source>
        <dbReference type="ARBA" id="ARBA00005254"/>
    </source>
</evidence>
<gene>
    <name evidence="3" type="ORF">ENJ12_03830</name>
</gene>
<dbReference type="PANTHER" id="PTHR11941:SF54">
    <property type="entry name" value="ENOYL-COA HYDRATASE, MITOCHONDRIAL"/>
    <property type="match status" value="1"/>
</dbReference>
<dbReference type="Gene3D" id="3.90.226.10">
    <property type="entry name" value="2-enoyl-CoA Hydratase, Chain A, domain 1"/>
    <property type="match status" value="1"/>
</dbReference>
<name>A0A831RX17_9GAMM</name>
<evidence type="ECO:0000313" key="3">
    <source>
        <dbReference type="EMBL" id="HEC05953.1"/>
    </source>
</evidence>
<comment type="similarity">
    <text evidence="1 2">Belongs to the enoyl-CoA hydratase/isomerase family.</text>
</comment>
<dbReference type="SUPFAM" id="SSF52096">
    <property type="entry name" value="ClpP/crotonase"/>
    <property type="match status" value="1"/>
</dbReference>
<evidence type="ECO:0000256" key="2">
    <source>
        <dbReference type="RuleBase" id="RU003707"/>
    </source>
</evidence>
<dbReference type="AlphaFoldDB" id="A0A831RX17"/>
<dbReference type="GO" id="GO:0003824">
    <property type="term" value="F:catalytic activity"/>
    <property type="evidence" value="ECO:0007669"/>
    <property type="project" value="InterPro"/>
</dbReference>
<dbReference type="PROSITE" id="PS00166">
    <property type="entry name" value="ENOYL_COA_HYDRATASE"/>
    <property type="match status" value="1"/>
</dbReference>
<comment type="caution">
    <text evidence="3">The sequence shown here is derived from an EMBL/GenBank/DDBJ whole genome shotgun (WGS) entry which is preliminary data.</text>
</comment>
<dbReference type="GO" id="GO:0006635">
    <property type="term" value="P:fatty acid beta-oxidation"/>
    <property type="evidence" value="ECO:0007669"/>
    <property type="project" value="TreeGrafter"/>
</dbReference>
<dbReference type="EMBL" id="DRLF01000140">
    <property type="protein sequence ID" value="HEC05953.1"/>
    <property type="molecule type" value="Genomic_DNA"/>
</dbReference>
<accession>A0A831RX17</accession>
<dbReference type="CDD" id="cd06558">
    <property type="entry name" value="crotonase-like"/>
    <property type="match status" value="1"/>
</dbReference>
<dbReference type="InterPro" id="IPR018376">
    <property type="entry name" value="Enoyl-CoA_hyd/isom_CS"/>
</dbReference>
<dbReference type="InterPro" id="IPR001753">
    <property type="entry name" value="Enoyl-CoA_hydra/iso"/>
</dbReference>
<dbReference type="NCBIfam" id="NF006452">
    <property type="entry name" value="PRK08788.1"/>
    <property type="match status" value="1"/>
</dbReference>
<organism evidence="3">
    <name type="scientific">Thiolapillus brandeum</name>
    <dbReference type="NCBI Taxonomy" id="1076588"/>
    <lineage>
        <taxon>Bacteria</taxon>
        <taxon>Pseudomonadati</taxon>
        <taxon>Pseudomonadota</taxon>
        <taxon>Gammaproteobacteria</taxon>
        <taxon>Chromatiales</taxon>
        <taxon>Sedimenticolaceae</taxon>
        <taxon>Thiolapillus</taxon>
    </lineage>
</organism>
<dbReference type="Proteomes" id="UP000886339">
    <property type="component" value="Unassembled WGS sequence"/>
</dbReference>
<protein>
    <submittedName>
        <fullName evidence="3">Enoyl-CoA hydratase</fullName>
    </submittedName>
</protein>
<dbReference type="PANTHER" id="PTHR11941">
    <property type="entry name" value="ENOYL-COA HYDRATASE-RELATED"/>
    <property type="match status" value="1"/>
</dbReference>
<dbReference type="InterPro" id="IPR029045">
    <property type="entry name" value="ClpP/crotonase-like_dom_sf"/>
</dbReference>